<keyword evidence="4" id="KW-0106">Calcium</keyword>
<accession>A0A841MCM3</accession>
<dbReference type="InterPro" id="IPR011989">
    <property type="entry name" value="ARM-like"/>
</dbReference>
<organism evidence="6 7">
    <name type="scientific">Algoriphagus iocasae</name>
    <dbReference type="NCBI Taxonomy" id="1836499"/>
    <lineage>
        <taxon>Bacteria</taxon>
        <taxon>Pseudomonadati</taxon>
        <taxon>Bacteroidota</taxon>
        <taxon>Cytophagia</taxon>
        <taxon>Cytophagales</taxon>
        <taxon>Cyclobacteriaceae</taxon>
        <taxon>Algoriphagus</taxon>
    </lineage>
</organism>
<dbReference type="CDD" id="cd16027">
    <property type="entry name" value="SGSH"/>
    <property type="match status" value="1"/>
</dbReference>
<dbReference type="Pfam" id="PF13646">
    <property type="entry name" value="HEAT_2"/>
    <property type="match status" value="1"/>
</dbReference>
<dbReference type="PANTHER" id="PTHR42693:SF53">
    <property type="entry name" value="ENDO-4-O-SULFATASE"/>
    <property type="match status" value="1"/>
</dbReference>
<dbReference type="SUPFAM" id="SSF53649">
    <property type="entry name" value="Alkaline phosphatase-like"/>
    <property type="match status" value="1"/>
</dbReference>
<dbReference type="AlphaFoldDB" id="A0A841MCM3"/>
<sequence>MKFRKTLKQKSLGLKNYLLIFLIFSLFQTKSLFAQETGKLPNIIWLIAEDISPALGAYGDPYAYTPNIDKLASRGVVYSNAWTVAPICAPSRSSLITGIYPTSLGTQHLRSEIEFPSKLNTLPELLKAEGYFVTNRDKTDYNFSAEGIYDHWSSQITPWRNRTSTEPFFSFINIGPSHEGSVNNPENYKRFTQGLDPSLIHDPNDVQLPPYYPDSKETREVWAHYYDILTVLDRNVGEVLDSLQADGLLEETIIFFIADHGFGMPRYKRWLNKTGMHVPFILSVPEKFQDWAGLDSLVEKKDELVSFIDLAPSVLSLAGAEIPAYFEGTPFLGPQAIGKSKREFAFGARDRADDMVEMSRSVTDGDYIYIRHFMPHLPYIQEGFIFSNVKVAFKALRDLEKVGKTNEEQQKLWEPKPIEELYDLKNDPFETRNLADSPEYDQIKARLQTRLHTWILESHDLGLLAEAEYMTRSSSSTPYEYGKSQDYAVERILLEAEKVGIATEEKLISGLKDQESGVRYWAVMGIRQLKSIKEETAVLLKNLLKDESASVQIVAAETLSHFGYQEGVVEVLERWVQDDRPWLALMAARNLLLIGPNARPAIPVMYQVLDKNLSQPGSQRKYKDANFASFTSWALEWALQELGESITVN</sequence>
<evidence type="ECO:0000313" key="6">
    <source>
        <dbReference type="EMBL" id="MBB6325812.1"/>
    </source>
</evidence>
<proteinExistence type="inferred from homology"/>
<reference evidence="6 7" key="1">
    <citation type="submission" date="2020-08" db="EMBL/GenBank/DDBJ databases">
        <title>Genomic Encyclopedia of Type Strains, Phase IV (KMG-IV): sequencing the most valuable type-strain genomes for metagenomic binning, comparative biology and taxonomic classification.</title>
        <authorList>
            <person name="Goeker M."/>
        </authorList>
    </citation>
    <scope>NUCLEOTIDE SEQUENCE [LARGE SCALE GENOMIC DNA]</scope>
    <source>
        <strain evidence="6 7">DSM 102044</strain>
    </source>
</reference>
<dbReference type="Gene3D" id="1.25.10.10">
    <property type="entry name" value="Leucine-rich Repeat Variant"/>
    <property type="match status" value="1"/>
</dbReference>
<dbReference type="InterPro" id="IPR017850">
    <property type="entry name" value="Alkaline_phosphatase_core_sf"/>
</dbReference>
<dbReference type="InterPro" id="IPR000917">
    <property type="entry name" value="Sulfatase_N"/>
</dbReference>
<keyword evidence="7" id="KW-1185">Reference proteome</keyword>
<evidence type="ECO:0000259" key="5">
    <source>
        <dbReference type="Pfam" id="PF00884"/>
    </source>
</evidence>
<protein>
    <submittedName>
        <fullName evidence="6">Arylsulfatase A-like enzyme</fullName>
    </submittedName>
</protein>
<dbReference type="Gene3D" id="3.40.720.10">
    <property type="entry name" value="Alkaline Phosphatase, subunit A"/>
    <property type="match status" value="1"/>
</dbReference>
<gene>
    <name evidence="6" type="ORF">FHS59_001427</name>
</gene>
<evidence type="ECO:0000256" key="1">
    <source>
        <dbReference type="ARBA" id="ARBA00008779"/>
    </source>
</evidence>
<comment type="caution">
    <text evidence="6">The sequence shown here is derived from an EMBL/GenBank/DDBJ whole genome shotgun (WGS) entry which is preliminary data.</text>
</comment>
<dbReference type="RefSeq" id="WP_184494359.1">
    <property type="nucleotide sequence ID" value="NZ_JACIJO010000001.1"/>
</dbReference>
<feature type="domain" description="Sulfatase N-terminal" evidence="5">
    <location>
        <begin position="135"/>
        <end position="320"/>
    </location>
</feature>
<evidence type="ECO:0000256" key="4">
    <source>
        <dbReference type="ARBA" id="ARBA00022837"/>
    </source>
</evidence>
<comment type="similarity">
    <text evidence="1">Belongs to the sulfatase family.</text>
</comment>
<dbReference type="InterPro" id="IPR050738">
    <property type="entry name" value="Sulfatase"/>
</dbReference>
<dbReference type="PANTHER" id="PTHR42693">
    <property type="entry name" value="ARYLSULFATASE FAMILY MEMBER"/>
    <property type="match status" value="1"/>
</dbReference>
<name>A0A841MCM3_9BACT</name>
<feature type="domain" description="Sulfatase N-terminal" evidence="5">
    <location>
        <begin position="41"/>
        <end position="131"/>
    </location>
</feature>
<dbReference type="InterPro" id="IPR016024">
    <property type="entry name" value="ARM-type_fold"/>
</dbReference>
<dbReference type="Pfam" id="PF00884">
    <property type="entry name" value="Sulfatase"/>
    <property type="match status" value="2"/>
</dbReference>
<dbReference type="GO" id="GO:0004065">
    <property type="term" value="F:arylsulfatase activity"/>
    <property type="evidence" value="ECO:0007669"/>
    <property type="project" value="TreeGrafter"/>
</dbReference>
<evidence type="ECO:0000256" key="3">
    <source>
        <dbReference type="ARBA" id="ARBA00022801"/>
    </source>
</evidence>
<dbReference type="InterPro" id="IPR024607">
    <property type="entry name" value="Sulfatase_CS"/>
</dbReference>
<evidence type="ECO:0000256" key="2">
    <source>
        <dbReference type="ARBA" id="ARBA00022723"/>
    </source>
</evidence>
<keyword evidence="2" id="KW-0479">Metal-binding</keyword>
<evidence type="ECO:0000313" key="7">
    <source>
        <dbReference type="Proteomes" id="UP000588604"/>
    </source>
</evidence>
<dbReference type="PROSITE" id="PS00523">
    <property type="entry name" value="SULFATASE_1"/>
    <property type="match status" value="1"/>
</dbReference>
<dbReference type="EMBL" id="JACIJO010000001">
    <property type="protein sequence ID" value="MBB6325812.1"/>
    <property type="molecule type" value="Genomic_DNA"/>
</dbReference>
<keyword evidence="3" id="KW-0378">Hydrolase</keyword>
<dbReference type="GO" id="GO:0046872">
    <property type="term" value="F:metal ion binding"/>
    <property type="evidence" value="ECO:0007669"/>
    <property type="project" value="UniProtKB-KW"/>
</dbReference>
<dbReference type="SUPFAM" id="SSF48371">
    <property type="entry name" value="ARM repeat"/>
    <property type="match status" value="1"/>
</dbReference>
<dbReference type="Proteomes" id="UP000588604">
    <property type="component" value="Unassembled WGS sequence"/>
</dbReference>